<reference evidence="1" key="1">
    <citation type="journal article" date="2019" name="Sci. Rep.">
        <title>Draft genome of Tanacetum cinerariifolium, the natural source of mosquito coil.</title>
        <authorList>
            <person name="Yamashiro T."/>
            <person name="Shiraishi A."/>
            <person name="Satake H."/>
            <person name="Nakayama K."/>
        </authorList>
    </citation>
    <scope>NUCLEOTIDE SEQUENCE</scope>
</reference>
<sequence length="163" mass="18817">KNASVRGVVKDDKYTLMELDQDLFQQDNVIDAKDYTDMVDELQQGNEDVMFGNTIKKIRIEDTLPSNVVQKRKKRKEIKEKIRIYAIETMRSIKVKKCDTKSMRAYCYGPVGRVRGSMHMMMTSQIKEMLLALMDEAYTGSTIGDRGALNLKIAIQSHLIHYF</sequence>
<protein>
    <submittedName>
        <fullName evidence="1">Uncharacterized protein</fullName>
    </submittedName>
</protein>
<feature type="non-terminal residue" evidence="1">
    <location>
        <position position="1"/>
    </location>
</feature>
<dbReference type="EMBL" id="BKCJ010319020">
    <property type="protein sequence ID" value="GEZ75348.1"/>
    <property type="molecule type" value="Genomic_DNA"/>
</dbReference>
<dbReference type="AlphaFoldDB" id="A0A699IQE7"/>
<accession>A0A699IQE7</accession>
<name>A0A699IQE7_TANCI</name>
<proteinExistence type="predicted"/>
<gene>
    <name evidence="1" type="ORF">Tci_547321</name>
</gene>
<comment type="caution">
    <text evidence="1">The sequence shown here is derived from an EMBL/GenBank/DDBJ whole genome shotgun (WGS) entry which is preliminary data.</text>
</comment>
<organism evidence="1">
    <name type="scientific">Tanacetum cinerariifolium</name>
    <name type="common">Dalmatian daisy</name>
    <name type="synonym">Chrysanthemum cinerariifolium</name>
    <dbReference type="NCBI Taxonomy" id="118510"/>
    <lineage>
        <taxon>Eukaryota</taxon>
        <taxon>Viridiplantae</taxon>
        <taxon>Streptophyta</taxon>
        <taxon>Embryophyta</taxon>
        <taxon>Tracheophyta</taxon>
        <taxon>Spermatophyta</taxon>
        <taxon>Magnoliopsida</taxon>
        <taxon>eudicotyledons</taxon>
        <taxon>Gunneridae</taxon>
        <taxon>Pentapetalae</taxon>
        <taxon>asterids</taxon>
        <taxon>campanulids</taxon>
        <taxon>Asterales</taxon>
        <taxon>Asteraceae</taxon>
        <taxon>Asteroideae</taxon>
        <taxon>Anthemideae</taxon>
        <taxon>Anthemidinae</taxon>
        <taxon>Tanacetum</taxon>
    </lineage>
</organism>
<evidence type="ECO:0000313" key="1">
    <source>
        <dbReference type="EMBL" id="GEZ75348.1"/>
    </source>
</evidence>